<dbReference type="FunFam" id="1.20.1640.10:FF:000013">
    <property type="entry name" value="PaTched Related family"/>
    <property type="match status" value="1"/>
</dbReference>
<evidence type="ECO:0000256" key="6">
    <source>
        <dbReference type="ARBA" id="ARBA00023136"/>
    </source>
</evidence>
<dbReference type="AlphaFoldDB" id="A0A1I7W4B8"/>
<evidence type="ECO:0000256" key="5">
    <source>
        <dbReference type="ARBA" id="ARBA00022989"/>
    </source>
</evidence>
<evidence type="ECO:0000256" key="3">
    <source>
        <dbReference type="ARBA" id="ARBA00022475"/>
    </source>
</evidence>
<feature type="transmembrane region" description="Helical" evidence="8">
    <location>
        <begin position="222"/>
        <end position="244"/>
    </location>
</feature>
<comment type="subcellular location">
    <subcellularLocation>
        <location evidence="1">Cell membrane</location>
        <topology evidence="1">Multi-pass membrane protein</topology>
    </subcellularLocation>
</comment>
<feature type="transmembrane region" description="Helical" evidence="8">
    <location>
        <begin position="196"/>
        <end position="215"/>
    </location>
</feature>
<evidence type="ECO:0000256" key="7">
    <source>
        <dbReference type="ARBA" id="ARBA00023180"/>
    </source>
</evidence>
<keyword evidence="3" id="KW-1003">Cell membrane</keyword>
<evidence type="ECO:0000313" key="10">
    <source>
        <dbReference type="WBParaSite" id="EN70_9474"/>
    </source>
</evidence>
<evidence type="ECO:0000256" key="2">
    <source>
        <dbReference type="ARBA" id="ARBA00005585"/>
    </source>
</evidence>
<dbReference type="PANTHER" id="PTHR10796">
    <property type="entry name" value="PATCHED-RELATED"/>
    <property type="match status" value="1"/>
</dbReference>
<name>A0A1I7W4B8_LOALO</name>
<dbReference type="InterPro" id="IPR051697">
    <property type="entry name" value="Patched_domain-protein"/>
</dbReference>
<organism evidence="9 10">
    <name type="scientific">Loa loa</name>
    <name type="common">Eye worm</name>
    <name type="synonym">Filaria loa</name>
    <dbReference type="NCBI Taxonomy" id="7209"/>
    <lineage>
        <taxon>Eukaryota</taxon>
        <taxon>Metazoa</taxon>
        <taxon>Ecdysozoa</taxon>
        <taxon>Nematoda</taxon>
        <taxon>Chromadorea</taxon>
        <taxon>Rhabditida</taxon>
        <taxon>Spirurina</taxon>
        <taxon>Spiruromorpha</taxon>
        <taxon>Filarioidea</taxon>
        <taxon>Onchocercidae</taxon>
        <taxon>Loa</taxon>
    </lineage>
</organism>
<dbReference type="Proteomes" id="UP000095285">
    <property type="component" value="Unassembled WGS sequence"/>
</dbReference>
<dbReference type="GO" id="GO:0006897">
    <property type="term" value="P:endocytosis"/>
    <property type="evidence" value="ECO:0007669"/>
    <property type="project" value="TreeGrafter"/>
</dbReference>
<comment type="similarity">
    <text evidence="2">Belongs to the patched family.</text>
</comment>
<dbReference type="GO" id="GO:0030659">
    <property type="term" value="C:cytoplasmic vesicle membrane"/>
    <property type="evidence" value="ECO:0007669"/>
    <property type="project" value="TreeGrafter"/>
</dbReference>
<keyword evidence="7" id="KW-0325">Glycoprotein</keyword>
<sequence>MLEEGLNPKFLVLDSFYLSKFYILMDETFWEEGLQMQVVVNSPPDLFNPKERKEFQNMLDDFENTEYTMRHNATMIWLDAYERKLKEDYDFSKIPLPDTSQKWYQRCREWLISAGGRRLWEKDMVWGKNESDPKSYNHLFAFRFQLGLRNYKTPTDHMRSAILMRKISAKYAKFNVTTFHEYYPFADQYIELKPALIRNCLLAMLSMLIVSFIMIPSWIAAFIIAFAIFSIDIGVIGFMTFWGVRLDSVSIITVIMSIGFAVDLSAHIGYAYVKSNGERHVKAISALETIGWPVFMGALSTIFGILVLATVQAYIVQIFFKTVFLVIIFSMIHGEAERPKYIPIRRSSALNGR</sequence>
<evidence type="ECO:0000313" key="9">
    <source>
        <dbReference type="Proteomes" id="UP000095285"/>
    </source>
</evidence>
<dbReference type="STRING" id="7209.A0A1I7W4B8"/>
<reference evidence="10" key="2">
    <citation type="submission" date="2016-11" db="UniProtKB">
        <authorList>
            <consortium name="WormBaseParasite"/>
        </authorList>
    </citation>
    <scope>IDENTIFICATION</scope>
</reference>
<keyword evidence="5 8" id="KW-1133">Transmembrane helix</keyword>
<dbReference type="GO" id="GO:0018996">
    <property type="term" value="P:molting cycle, collagen and cuticulin-based cuticle"/>
    <property type="evidence" value="ECO:0007669"/>
    <property type="project" value="TreeGrafter"/>
</dbReference>
<keyword evidence="6 8" id="KW-0472">Membrane</keyword>
<feature type="transmembrane region" description="Helical" evidence="8">
    <location>
        <begin position="314"/>
        <end position="332"/>
    </location>
</feature>
<dbReference type="PANTHER" id="PTHR10796:SF191">
    <property type="entry name" value="SSD DOMAIN-CONTAINING PROTEIN"/>
    <property type="match status" value="1"/>
</dbReference>
<feature type="transmembrane region" description="Helical" evidence="8">
    <location>
        <begin position="285"/>
        <end position="308"/>
    </location>
</feature>
<dbReference type="GO" id="GO:0005886">
    <property type="term" value="C:plasma membrane"/>
    <property type="evidence" value="ECO:0007669"/>
    <property type="project" value="UniProtKB-SubCell"/>
</dbReference>
<dbReference type="WBParaSite" id="EN70_9474">
    <property type="protein sequence ID" value="EN70_9474"/>
    <property type="gene ID" value="EN70_9474"/>
</dbReference>
<reference evidence="9" key="1">
    <citation type="submission" date="2012-04" db="EMBL/GenBank/DDBJ databases">
        <title>The Genome Sequence of Loa loa.</title>
        <authorList>
            <consortium name="The Broad Institute Genome Sequencing Platform"/>
            <consortium name="Broad Institute Genome Sequencing Center for Infectious Disease"/>
            <person name="Nutman T.B."/>
            <person name="Fink D.L."/>
            <person name="Russ C."/>
            <person name="Young S."/>
            <person name="Zeng Q."/>
            <person name="Gargeya S."/>
            <person name="Alvarado L."/>
            <person name="Berlin A."/>
            <person name="Chapman S.B."/>
            <person name="Chen Z."/>
            <person name="Freedman E."/>
            <person name="Gellesch M."/>
            <person name="Goldberg J."/>
            <person name="Griggs A."/>
            <person name="Gujja S."/>
            <person name="Heilman E.R."/>
            <person name="Heiman D."/>
            <person name="Howarth C."/>
            <person name="Mehta T."/>
            <person name="Neiman D."/>
            <person name="Pearson M."/>
            <person name="Roberts A."/>
            <person name="Saif S."/>
            <person name="Shea T."/>
            <person name="Shenoy N."/>
            <person name="Sisk P."/>
            <person name="Stolte C."/>
            <person name="Sykes S."/>
            <person name="White J."/>
            <person name="Yandava C."/>
            <person name="Haas B."/>
            <person name="Henn M.R."/>
            <person name="Nusbaum C."/>
            <person name="Birren B."/>
        </authorList>
    </citation>
    <scope>NUCLEOTIDE SEQUENCE [LARGE SCALE GENOMIC DNA]</scope>
</reference>
<proteinExistence type="inferred from homology"/>
<accession>A0A1I7W4B8</accession>
<feature type="transmembrane region" description="Helical" evidence="8">
    <location>
        <begin position="250"/>
        <end position="273"/>
    </location>
</feature>
<evidence type="ECO:0000256" key="4">
    <source>
        <dbReference type="ARBA" id="ARBA00022692"/>
    </source>
</evidence>
<protein>
    <submittedName>
        <fullName evidence="10">SSD domain-containing protein</fullName>
    </submittedName>
</protein>
<dbReference type="SUPFAM" id="SSF82866">
    <property type="entry name" value="Multidrug efflux transporter AcrB transmembrane domain"/>
    <property type="match status" value="1"/>
</dbReference>
<dbReference type="Gene3D" id="1.20.1640.10">
    <property type="entry name" value="Multidrug efflux transporter AcrB transmembrane domain"/>
    <property type="match status" value="1"/>
</dbReference>
<evidence type="ECO:0000256" key="1">
    <source>
        <dbReference type="ARBA" id="ARBA00004651"/>
    </source>
</evidence>
<evidence type="ECO:0000256" key="8">
    <source>
        <dbReference type="SAM" id="Phobius"/>
    </source>
</evidence>
<keyword evidence="9" id="KW-1185">Reference proteome</keyword>
<keyword evidence="4 8" id="KW-0812">Transmembrane</keyword>